<accession>A0A4R0N378</accession>
<comment type="caution">
    <text evidence="2">The sequence shown here is derived from an EMBL/GenBank/DDBJ whole genome shotgun (WGS) entry which is preliminary data.</text>
</comment>
<dbReference type="OrthoDB" id="9810174at2"/>
<organism evidence="2 3">
    <name type="scientific">Pedobacter frigiditerrae</name>
    <dbReference type="NCBI Taxonomy" id="2530452"/>
    <lineage>
        <taxon>Bacteria</taxon>
        <taxon>Pseudomonadati</taxon>
        <taxon>Bacteroidota</taxon>
        <taxon>Sphingobacteriia</taxon>
        <taxon>Sphingobacteriales</taxon>
        <taxon>Sphingobacteriaceae</taxon>
        <taxon>Pedobacter</taxon>
    </lineage>
</organism>
<feature type="domain" description="Phage tail collar" evidence="1">
    <location>
        <begin position="7"/>
        <end position="63"/>
    </location>
</feature>
<dbReference type="AlphaFoldDB" id="A0A4R0N378"/>
<dbReference type="Proteomes" id="UP000292884">
    <property type="component" value="Unassembled WGS sequence"/>
</dbReference>
<dbReference type="InterPro" id="IPR011083">
    <property type="entry name" value="Phage_tail_collar_dom"/>
</dbReference>
<dbReference type="Pfam" id="PF07484">
    <property type="entry name" value="Collar"/>
    <property type="match status" value="1"/>
</dbReference>
<evidence type="ECO:0000313" key="3">
    <source>
        <dbReference type="Proteomes" id="UP000292884"/>
    </source>
</evidence>
<reference evidence="2 3" key="1">
    <citation type="submission" date="2019-02" db="EMBL/GenBank/DDBJ databases">
        <title>Pedobacter sp. RP-1-13 sp. nov., isolated from Arctic soil.</title>
        <authorList>
            <person name="Dahal R.H."/>
        </authorList>
    </citation>
    <scope>NUCLEOTIDE SEQUENCE [LARGE SCALE GENOMIC DNA]</scope>
    <source>
        <strain evidence="2 3">RP-1-13</strain>
    </source>
</reference>
<evidence type="ECO:0000313" key="2">
    <source>
        <dbReference type="EMBL" id="TCC94230.1"/>
    </source>
</evidence>
<proteinExistence type="predicted"/>
<keyword evidence="3" id="KW-1185">Reference proteome</keyword>
<name>A0A4R0N378_9SPHI</name>
<dbReference type="SUPFAM" id="SSF88874">
    <property type="entry name" value="Receptor-binding domain of short tail fibre protein gp12"/>
    <property type="match status" value="1"/>
</dbReference>
<evidence type="ECO:0000259" key="1">
    <source>
        <dbReference type="Pfam" id="PF07484"/>
    </source>
</evidence>
<dbReference type="EMBL" id="SJSK01000001">
    <property type="protein sequence ID" value="TCC94230.1"/>
    <property type="molecule type" value="Genomic_DNA"/>
</dbReference>
<sequence>MMEPYIGEIRMFAGTYAPQGWLTCDGQLLSINRYSALFSLIGTSYGGDGMQNFALPNFVSRAPVHAAYSDPRGLTPYIIGQPAGQEKVTLSQGQMPAHNHLVNTVSIGGKQWSPTGGLLAGSGFVSDGTEVNSYSGNDSDGTLSPKAIAPAGGNQPVNITPPILAVTFIIALEGVWPPRP</sequence>
<gene>
    <name evidence="2" type="ORF">EZ428_05490</name>
</gene>
<dbReference type="Gene3D" id="3.90.1340.10">
    <property type="entry name" value="Phage tail collar domain"/>
    <property type="match status" value="1"/>
</dbReference>
<dbReference type="InterPro" id="IPR037053">
    <property type="entry name" value="Phage_tail_collar_dom_sf"/>
</dbReference>
<protein>
    <submittedName>
        <fullName evidence="2">Phage tail protein</fullName>
    </submittedName>
</protein>